<feature type="region of interest" description="Disordered" evidence="5">
    <location>
        <begin position="69"/>
        <end position="93"/>
    </location>
</feature>
<gene>
    <name evidence="7" type="ORF">B7463_g10567</name>
</gene>
<evidence type="ECO:0000256" key="5">
    <source>
        <dbReference type="SAM" id="MobiDB-lite"/>
    </source>
</evidence>
<comment type="subcellular location">
    <subcellularLocation>
        <location evidence="1">Nucleus</location>
    </subcellularLocation>
</comment>
<dbReference type="PANTHER" id="PTHR46910">
    <property type="entry name" value="TRANSCRIPTION FACTOR PDR1"/>
    <property type="match status" value="1"/>
</dbReference>
<dbReference type="OrthoDB" id="39175at2759"/>
<evidence type="ECO:0000256" key="1">
    <source>
        <dbReference type="ARBA" id="ARBA00004123"/>
    </source>
</evidence>
<dbReference type="GO" id="GO:0003677">
    <property type="term" value="F:DNA binding"/>
    <property type="evidence" value="ECO:0007669"/>
    <property type="project" value="UniProtKB-KW"/>
</dbReference>
<reference evidence="7 8" key="1">
    <citation type="submission" date="2018-05" db="EMBL/GenBank/DDBJ databases">
        <title>Draft genome sequence of Scytalidium lignicola DSM 105466, a ubiquitous saprotrophic fungus.</title>
        <authorList>
            <person name="Buettner E."/>
            <person name="Gebauer A.M."/>
            <person name="Hofrichter M."/>
            <person name="Liers C."/>
            <person name="Kellner H."/>
        </authorList>
    </citation>
    <scope>NUCLEOTIDE SEQUENCE [LARGE SCALE GENOMIC DNA]</scope>
    <source>
        <strain evidence="7 8">DSM 105466</strain>
    </source>
</reference>
<evidence type="ECO:0000259" key="6">
    <source>
        <dbReference type="Pfam" id="PF04082"/>
    </source>
</evidence>
<dbReference type="GO" id="GO:0003700">
    <property type="term" value="F:DNA-binding transcription factor activity"/>
    <property type="evidence" value="ECO:0007669"/>
    <property type="project" value="InterPro"/>
</dbReference>
<comment type="caution">
    <text evidence="7">The sequence shown here is derived from an EMBL/GenBank/DDBJ whole genome shotgun (WGS) entry which is preliminary data.</text>
</comment>
<evidence type="ECO:0000313" key="8">
    <source>
        <dbReference type="Proteomes" id="UP000258309"/>
    </source>
</evidence>
<feature type="region of interest" description="Disordered" evidence="5">
    <location>
        <begin position="1"/>
        <end position="24"/>
    </location>
</feature>
<evidence type="ECO:0000313" key="7">
    <source>
        <dbReference type="EMBL" id="RFU25774.1"/>
    </source>
</evidence>
<feature type="compositionally biased region" description="Basic and acidic residues" evidence="5">
    <location>
        <begin position="206"/>
        <end position="216"/>
    </location>
</feature>
<feature type="region of interest" description="Disordered" evidence="5">
    <location>
        <begin position="206"/>
        <end position="238"/>
    </location>
</feature>
<keyword evidence="2" id="KW-0479">Metal-binding</keyword>
<protein>
    <recommendedName>
        <fullName evidence="6">Xylanolytic transcriptional activator regulatory domain-containing protein</fullName>
    </recommendedName>
</protein>
<keyword evidence="4" id="KW-0539">Nucleus</keyword>
<evidence type="ECO:0000256" key="3">
    <source>
        <dbReference type="ARBA" id="ARBA00023125"/>
    </source>
</evidence>
<proteinExistence type="predicted"/>
<sequence length="702" mass="78831">MNRSVAVEGSAAHRSGSKQILTRRRGACDGTRPCDQCYRLGRECIYKQTRSARHGSQGHGISSRASFSEHLTHPTGSEQTPTLDKAHSPPRPFLSTLEYQQNLPHLMTDMSWEQLDIQNFELTDASKVSMDFFPSSVTALVTPSNHTSCGALSPTSEPGAFDGALYSPRSSILSSELLESPLHRHTISESTQQVVSYSEAKFAESNDEGHSRKFPDNMRAGDQCASTTTGLPGPSEMRLPNMIVTTPITRFCIGSAFTLSQFDDDILKAEFMLGAFSSFIQLEPRQYEHAQGPDVDLKKHTYSSYSRVILDDVLEACHNEPAGLASFLSFTRLKRILSVILEDQPTSPVENALMYSAIAIGFHLRAAEQRKGDDSSGPFFQHSLHALGDVLLAKDTLLKLQSLVTMLIYARTFGLRCFSTLMTNAVSCAQNLRLNYKSGILALISDPEEQAWATRTFWYLYTLTQPYCLRWGLPLVIDDAYIDLDIPKPSNSANMNSHDVDDHLLLQIRYAKLCSQIKKAQYDHNLFVKPFTALDRVAGFLHQQLDAWTSEIPDELWSKDIPGHNQIYHRRMHLQLRLQYYEALLALDSLFLHPRNIESEDLNEHRNQGLKQCVQTAKTVLEDYEAVQIADFLVNRALALPLFVAVRIIFLAVVLNWSDDNEISYLAIACGLFGRLSMGFEVPLAEFETVNKMFQKGCQQQK</sequence>
<dbReference type="EMBL" id="NCSJ02000305">
    <property type="protein sequence ID" value="RFU25774.1"/>
    <property type="molecule type" value="Genomic_DNA"/>
</dbReference>
<dbReference type="STRING" id="5539.A0A3E2GX97"/>
<dbReference type="InterPro" id="IPR007219">
    <property type="entry name" value="XnlR_reg_dom"/>
</dbReference>
<accession>A0A3E2GX97</accession>
<keyword evidence="3" id="KW-0238">DNA-binding</keyword>
<dbReference type="PANTHER" id="PTHR46910:SF3">
    <property type="entry name" value="HALOTOLERANCE PROTEIN 9-RELATED"/>
    <property type="match status" value="1"/>
</dbReference>
<keyword evidence="8" id="KW-1185">Reference proteome</keyword>
<feature type="non-terminal residue" evidence="7">
    <location>
        <position position="1"/>
    </location>
</feature>
<dbReference type="GO" id="GO:0008270">
    <property type="term" value="F:zinc ion binding"/>
    <property type="evidence" value="ECO:0007669"/>
    <property type="project" value="InterPro"/>
</dbReference>
<feature type="non-terminal residue" evidence="7">
    <location>
        <position position="702"/>
    </location>
</feature>
<dbReference type="GO" id="GO:0006351">
    <property type="term" value="P:DNA-templated transcription"/>
    <property type="evidence" value="ECO:0007669"/>
    <property type="project" value="InterPro"/>
</dbReference>
<organism evidence="7 8">
    <name type="scientific">Scytalidium lignicola</name>
    <name type="common">Hyphomycete</name>
    <dbReference type="NCBI Taxonomy" id="5539"/>
    <lineage>
        <taxon>Eukaryota</taxon>
        <taxon>Fungi</taxon>
        <taxon>Dikarya</taxon>
        <taxon>Ascomycota</taxon>
        <taxon>Pezizomycotina</taxon>
        <taxon>Leotiomycetes</taxon>
        <taxon>Leotiomycetes incertae sedis</taxon>
        <taxon>Scytalidium</taxon>
    </lineage>
</organism>
<dbReference type="Proteomes" id="UP000258309">
    <property type="component" value="Unassembled WGS sequence"/>
</dbReference>
<dbReference type="CDD" id="cd12148">
    <property type="entry name" value="fungal_TF_MHR"/>
    <property type="match status" value="1"/>
</dbReference>
<dbReference type="GO" id="GO:0005634">
    <property type="term" value="C:nucleus"/>
    <property type="evidence" value="ECO:0007669"/>
    <property type="project" value="UniProtKB-SubCell"/>
</dbReference>
<dbReference type="Pfam" id="PF04082">
    <property type="entry name" value="Fungal_trans"/>
    <property type="match status" value="1"/>
</dbReference>
<name>A0A3E2GX97_SCYLI</name>
<feature type="domain" description="Xylanolytic transcriptional activator regulatory" evidence="6">
    <location>
        <begin position="343"/>
        <end position="580"/>
    </location>
</feature>
<evidence type="ECO:0000256" key="2">
    <source>
        <dbReference type="ARBA" id="ARBA00022723"/>
    </source>
</evidence>
<dbReference type="AlphaFoldDB" id="A0A3E2GX97"/>
<dbReference type="InterPro" id="IPR050987">
    <property type="entry name" value="AtrR-like"/>
</dbReference>
<evidence type="ECO:0000256" key="4">
    <source>
        <dbReference type="ARBA" id="ARBA00023242"/>
    </source>
</evidence>